<dbReference type="Proteomes" id="UP001154240">
    <property type="component" value="Unassembled WGS sequence"/>
</dbReference>
<sequence length="40" mass="4426">METQEILAAHKTMKVMAAAIENAKGDRWVAETEVLRALQA</sequence>
<organism evidence="1 2">
    <name type="scientific">Thiovibrio frasassiensis</name>
    <dbReference type="NCBI Taxonomy" id="2984131"/>
    <lineage>
        <taxon>Bacteria</taxon>
        <taxon>Pseudomonadati</taxon>
        <taxon>Thermodesulfobacteriota</taxon>
        <taxon>Desulfobulbia</taxon>
        <taxon>Desulfobulbales</taxon>
        <taxon>Thiovibrionaceae</taxon>
        <taxon>Thiovibrio</taxon>
    </lineage>
</organism>
<dbReference type="RefSeq" id="WP_307632646.1">
    <property type="nucleotide sequence ID" value="NZ_JAPHEH010000001.1"/>
</dbReference>
<reference evidence="1" key="1">
    <citation type="journal article" date="2022" name="bioRxiv">
        <title>Thiovibrio frasassiensisgen. nov., sp. nov., an autotrophic, elemental sulfur disproportionating bacterium isolated from sulfidic karst sediment, and proposal of Thiovibrionaceae fam. nov.</title>
        <authorList>
            <person name="Aronson H."/>
            <person name="Thomas C."/>
            <person name="Bhattacharyya M."/>
            <person name="Eckstein S."/>
            <person name="Jensen S."/>
            <person name="Barco R."/>
            <person name="Macalady J."/>
            <person name="Amend J."/>
        </authorList>
    </citation>
    <scope>NUCLEOTIDE SEQUENCE</scope>
    <source>
        <strain evidence="1">RS19-109</strain>
    </source>
</reference>
<evidence type="ECO:0000313" key="2">
    <source>
        <dbReference type="Proteomes" id="UP001154240"/>
    </source>
</evidence>
<keyword evidence="2" id="KW-1185">Reference proteome</keyword>
<protein>
    <submittedName>
        <fullName evidence="1">Uncharacterized protein</fullName>
    </submittedName>
</protein>
<dbReference type="AlphaFoldDB" id="A0A9X4RLZ5"/>
<gene>
    <name evidence="1" type="ORF">OLX77_05800</name>
</gene>
<comment type="caution">
    <text evidence="1">The sequence shown here is derived from an EMBL/GenBank/DDBJ whole genome shotgun (WGS) entry which is preliminary data.</text>
</comment>
<evidence type="ECO:0000313" key="1">
    <source>
        <dbReference type="EMBL" id="MDG4475673.1"/>
    </source>
</evidence>
<name>A0A9X4RLZ5_9BACT</name>
<proteinExistence type="predicted"/>
<accession>A0A9X4RLZ5</accession>
<reference evidence="1" key="2">
    <citation type="submission" date="2022-10" db="EMBL/GenBank/DDBJ databases">
        <authorList>
            <person name="Aronson H.S."/>
        </authorList>
    </citation>
    <scope>NUCLEOTIDE SEQUENCE</scope>
    <source>
        <strain evidence="1">RS19-109</strain>
    </source>
</reference>
<dbReference type="EMBL" id="JAPHEH010000001">
    <property type="protein sequence ID" value="MDG4475673.1"/>
    <property type="molecule type" value="Genomic_DNA"/>
</dbReference>